<reference evidence="1" key="1">
    <citation type="submission" date="2021-06" db="EMBL/GenBank/DDBJ databases">
        <authorList>
            <person name="Kallberg Y."/>
            <person name="Tangrot J."/>
            <person name="Rosling A."/>
        </authorList>
    </citation>
    <scope>NUCLEOTIDE SEQUENCE</scope>
    <source>
        <strain evidence="1">MA461A</strain>
    </source>
</reference>
<evidence type="ECO:0000313" key="1">
    <source>
        <dbReference type="EMBL" id="CAG8750303.1"/>
    </source>
</evidence>
<dbReference type="Proteomes" id="UP000789920">
    <property type="component" value="Unassembled WGS sequence"/>
</dbReference>
<evidence type="ECO:0000313" key="2">
    <source>
        <dbReference type="Proteomes" id="UP000789920"/>
    </source>
</evidence>
<keyword evidence="2" id="KW-1185">Reference proteome</keyword>
<accession>A0ACA9QJ93</accession>
<gene>
    <name evidence="1" type="ORF">RPERSI_LOCUS14116</name>
</gene>
<protein>
    <submittedName>
        <fullName evidence="1">10006_t:CDS:1</fullName>
    </submittedName>
</protein>
<comment type="caution">
    <text evidence="1">The sequence shown here is derived from an EMBL/GenBank/DDBJ whole genome shotgun (WGS) entry which is preliminary data.</text>
</comment>
<sequence length="158" mass="17708">MASEADNNKNFLSDLINNFEYVLENDIEDIESMGLASESLISDGIEMGSIDNNLDVDVEISPFLFDKISFERAWALVEEEETSNLIFLNDIDNDDIDADSNDTTSSEFDSNESEYLIENLALKKGTSKMLTLCPIIDIDNGRIQCCSTESSRRLTQLV</sequence>
<dbReference type="EMBL" id="CAJVQC010032126">
    <property type="protein sequence ID" value="CAG8750303.1"/>
    <property type="molecule type" value="Genomic_DNA"/>
</dbReference>
<proteinExistence type="predicted"/>
<feature type="non-terminal residue" evidence="1">
    <location>
        <position position="158"/>
    </location>
</feature>
<organism evidence="1 2">
    <name type="scientific">Racocetra persica</name>
    <dbReference type="NCBI Taxonomy" id="160502"/>
    <lineage>
        <taxon>Eukaryota</taxon>
        <taxon>Fungi</taxon>
        <taxon>Fungi incertae sedis</taxon>
        <taxon>Mucoromycota</taxon>
        <taxon>Glomeromycotina</taxon>
        <taxon>Glomeromycetes</taxon>
        <taxon>Diversisporales</taxon>
        <taxon>Gigasporaceae</taxon>
        <taxon>Racocetra</taxon>
    </lineage>
</organism>
<name>A0ACA9QJ93_9GLOM</name>